<organism evidence="2 3">
    <name type="scientific">Colletotrichum kahawae</name>
    <name type="common">Coffee berry disease fungus</name>
    <dbReference type="NCBI Taxonomy" id="34407"/>
    <lineage>
        <taxon>Eukaryota</taxon>
        <taxon>Fungi</taxon>
        <taxon>Dikarya</taxon>
        <taxon>Ascomycota</taxon>
        <taxon>Pezizomycotina</taxon>
        <taxon>Sordariomycetes</taxon>
        <taxon>Hypocreomycetidae</taxon>
        <taxon>Glomerellales</taxon>
        <taxon>Glomerellaceae</taxon>
        <taxon>Colletotrichum</taxon>
        <taxon>Colletotrichum gloeosporioides species complex</taxon>
    </lineage>
</organism>
<keyword evidence="3" id="KW-1185">Reference proteome</keyword>
<dbReference type="Proteomes" id="UP001281614">
    <property type="component" value="Unassembled WGS sequence"/>
</dbReference>
<proteinExistence type="predicted"/>
<accession>A0AAD9YBQ4</accession>
<evidence type="ECO:0000313" key="3">
    <source>
        <dbReference type="Proteomes" id="UP001281614"/>
    </source>
</evidence>
<gene>
    <name evidence="2" type="ORF">CKAH01_17191</name>
</gene>
<feature type="region of interest" description="Disordered" evidence="1">
    <location>
        <begin position="84"/>
        <end position="112"/>
    </location>
</feature>
<dbReference type="AlphaFoldDB" id="A0AAD9YBQ4"/>
<protein>
    <submittedName>
        <fullName evidence="2">Uncharacterized protein</fullName>
    </submittedName>
</protein>
<evidence type="ECO:0000256" key="1">
    <source>
        <dbReference type="SAM" id="MobiDB-lite"/>
    </source>
</evidence>
<reference evidence="2" key="1">
    <citation type="submission" date="2023-02" db="EMBL/GenBank/DDBJ databases">
        <title>Colletotrichum kahawae CIFC_Que2 genome sequencing and assembly.</title>
        <authorList>
            <person name="Baroncelli R."/>
        </authorList>
    </citation>
    <scope>NUCLEOTIDE SEQUENCE</scope>
    <source>
        <strain evidence="2">CIFC_Que2</strain>
    </source>
</reference>
<dbReference type="EMBL" id="VYYT01000212">
    <property type="protein sequence ID" value="KAK2756058.1"/>
    <property type="molecule type" value="Genomic_DNA"/>
</dbReference>
<evidence type="ECO:0000313" key="2">
    <source>
        <dbReference type="EMBL" id="KAK2756058.1"/>
    </source>
</evidence>
<comment type="caution">
    <text evidence="2">The sequence shown here is derived from an EMBL/GenBank/DDBJ whole genome shotgun (WGS) entry which is preliminary data.</text>
</comment>
<name>A0AAD9YBQ4_COLKA</name>
<feature type="compositionally biased region" description="Polar residues" evidence="1">
    <location>
        <begin position="103"/>
        <end position="112"/>
    </location>
</feature>
<sequence length="112" mass="12316">MLHRAARGLSTSPHRYVRHAVRPDIDAESSAVRYIGRFTPINACHRILNVTAGRATRAHQLLRDGESLCEILLLLRVAFSSEPSARAVSASRRGEVSADQAWQRPTSETPSG</sequence>